<dbReference type="AlphaFoldDB" id="A0A7W8MU47"/>
<dbReference type="InterPro" id="IPR016161">
    <property type="entry name" value="Ald_DH/histidinol_DH"/>
</dbReference>
<keyword evidence="5" id="KW-1185">Reference proteome</keyword>
<accession>A0A7W8MU47</accession>
<reference evidence="4" key="1">
    <citation type="submission" date="2020-08" db="EMBL/GenBank/DDBJ databases">
        <title>Genomic Encyclopedia of Type Strains, Phase IV (KMG-V): Genome sequencing to study the core and pangenomes of soil and plant-associated prokaryotes.</title>
        <authorList>
            <person name="Whitman W."/>
        </authorList>
    </citation>
    <scope>NUCLEOTIDE SEQUENCE [LARGE SCALE GENOMIC DNA]</scope>
    <source>
        <strain evidence="4">M8UP27</strain>
    </source>
</reference>
<evidence type="ECO:0000313" key="5">
    <source>
        <dbReference type="Proteomes" id="UP000568106"/>
    </source>
</evidence>
<dbReference type="PANTHER" id="PTHR42804:SF1">
    <property type="entry name" value="ALDEHYDE DEHYDROGENASE-RELATED"/>
    <property type="match status" value="1"/>
</dbReference>
<comment type="caution">
    <text evidence="4">The sequence shown here is derived from an EMBL/GenBank/DDBJ whole genome shotgun (WGS) entry which is preliminary data.</text>
</comment>
<name>A0A7W8MU47_9BACT</name>
<sequence length="140" mass="15850">MKAITPHYIDGKFVEPHGREVMDSINPTNNNVIGSVTLADEEDAKRAIAAAKRAFASFGGTSKEERAAVLRRLQKVVTARIHDLTTAMVEEYGGVHHFSKLIVQMAAIRFSMRRRHSKNCHSFARGIRRPFFFRRLELQG</sequence>
<protein>
    <submittedName>
        <fullName evidence="4">Acyl-CoA reductase-like NAD-dependent aldehyde dehydrogenase</fullName>
    </submittedName>
</protein>
<evidence type="ECO:0000259" key="3">
    <source>
        <dbReference type="Pfam" id="PF00171"/>
    </source>
</evidence>
<proteinExistence type="inferred from homology"/>
<dbReference type="InterPro" id="IPR016162">
    <property type="entry name" value="Ald_DH_N"/>
</dbReference>
<evidence type="ECO:0000256" key="1">
    <source>
        <dbReference type="ARBA" id="ARBA00009986"/>
    </source>
</evidence>
<dbReference type="GO" id="GO:0016491">
    <property type="term" value="F:oxidoreductase activity"/>
    <property type="evidence" value="ECO:0007669"/>
    <property type="project" value="UniProtKB-KW"/>
</dbReference>
<dbReference type="PANTHER" id="PTHR42804">
    <property type="entry name" value="ALDEHYDE DEHYDROGENASE"/>
    <property type="match status" value="1"/>
</dbReference>
<gene>
    <name evidence="4" type="ORF">HDF09_004219</name>
</gene>
<evidence type="ECO:0000313" key="4">
    <source>
        <dbReference type="EMBL" id="MBB5319510.1"/>
    </source>
</evidence>
<comment type="similarity">
    <text evidence="1">Belongs to the aldehyde dehydrogenase family.</text>
</comment>
<evidence type="ECO:0000256" key="2">
    <source>
        <dbReference type="ARBA" id="ARBA00023002"/>
    </source>
</evidence>
<dbReference type="SUPFAM" id="SSF53720">
    <property type="entry name" value="ALDH-like"/>
    <property type="match status" value="1"/>
</dbReference>
<dbReference type="Pfam" id="PF00171">
    <property type="entry name" value="Aldedh"/>
    <property type="match status" value="1"/>
</dbReference>
<keyword evidence="2" id="KW-0560">Oxidoreductase</keyword>
<dbReference type="EMBL" id="JACHDY010000010">
    <property type="protein sequence ID" value="MBB5319510.1"/>
    <property type="molecule type" value="Genomic_DNA"/>
</dbReference>
<dbReference type="Proteomes" id="UP000568106">
    <property type="component" value="Unassembled WGS sequence"/>
</dbReference>
<dbReference type="Gene3D" id="3.40.605.10">
    <property type="entry name" value="Aldehyde Dehydrogenase, Chain A, domain 1"/>
    <property type="match status" value="1"/>
</dbReference>
<organism evidence="4 5">
    <name type="scientific">Tunturiibacter empetritectus</name>
    <dbReference type="NCBI Taxonomy" id="3069691"/>
    <lineage>
        <taxon>Bacteria</taxon>
        <taxon>Pseudomonadati</taxon>
        <taxon>Acidobacteriota</taxon>
        <taxon>Terriglobia</taxon>
        <taxon>Terriglobales</taxon>
        <taxon>Acidobacteriaceae</taxon>
        <taxon>Tunturiibacter</taxon>
    </lineage>
</organism>
<feature type="domain" description="Aldehyde dehydrogenase" evidence="3">
    <location>
        <begin position="13"/>
        <end position="109"/>
    </location>
</feature>
<dbReference type="InterPro" id="IPR015590">
    <property type="entry name" value="Aldehyde_DH_dom"/>
</dbReference>